<proteinExistence type="predicted"/>
<feature type="compositionally biased region" description="Polar residues" evidence="1">
    <location>
        <begin position="132"/>
        <end position="142"/>
    </location>
</feature>
<dbReference type="Pfam" id="PF13167">
    <property type="entry name" value="GTP-bdg_N"/>
    <property type="match status" value="1"/>
</dbReference>
<name>A0A3N1DBN7_9ACTN</name>
<evidence type="ECO:0000313" key="3">
    <source>
        <dbReference type="EMBL" id="ROO90886.1"/>
    </source>
</evidence>
<organism evidence="3 4">
    <name type="scientific">Actinocorallia herbida</name>
    <dbReference type="NCBI Taxonomy" id="58109"/>
    <lineage>
        <taxon>Bacteria</taxon>
        <taxon>Bacillati</taxon>
        <taxon>Actinomycetota</taxon>
        <taxon>Actinomycetes</taxon>
        <taxon>Streptosporangiales</taxon>
        <taxon>Thermomonosporaceae</taxon>
        <taxon>Actinocorallia</taxon>
    </lineage>
</organism>
<accession>A0A3N1DBN7</accession>
<feature type="region of interest" description="Disordered" evidence="1">
    <location>
        <begin position="56"/>
        <end position="77"/>
    </location>
</feature>
<evidence type="ECO:0000313" key="4">
    <source>
        <dbReference type="Proteomes" id="UP000272400"/>
    </source>
</evidence>
<dbReference type="Gene3D" id="3.40.50.11060">
    <property type="entry name" value="GTPase HflX, N-terminal domain"/>
    <property type="match status" value="1"/>
</dbReference>
<evidence type="ECO:0000256" key="1">
    <source>
        <dbReference type="SAM" id="MobiDB-lite"/>
    </source>
</evidence>
<dbReference type="InterPro" id="IPR042108">
    <property type="entry name" value="GTPase_HflX_N_sf"/>
</dbReference>
<gene>
    <name evidence="3" type="ORF">EDD29_8627</name>
</gene>
<dbReference type="Proteomes" id="UP000272400">
    <property type="component" value="Unassembled WGS sequence"/>
</dbReference>
<dbReference type="AlphaFoldDB" id="A0A3N1DBN7"/>
<dbReference type="EMBL" id="RJKE01000001">
    <property type="protein sequence ID" value="ROO90886.1"/>
    <property type="molecule type" value="Genomic_DNA"/>
</dbReference>
<dbReference type="InterPro" id="IPR025121">
    <property type="entry name" value="GTPase_HflX_N"/>
</dbReference>
<comment type="caution">
    <text evidence="3">The sequence shown here is derived from an EMBL/GenBank/DDBJ whole genome shotgun (WGS) entry which is preliminary data.</text>
</comment>
<evidence type="ECO:0000259" key="2">
    <source>
        <dbReference type="Pfam" id="PF13167"/>
    </source>
</evidence>
<keyword evidence="4" id="KW-1185">Reference proteome</keyword>
<protein>
    <submittedName>
        <fullName evidence="3">Putative GTPase</fullName>
    </submittedName>
</protein>
<feature type="domain" description="GTPase HflX N-terminal" evidence="2">
    <location>
        <begin position="78"/>
        <end position="126"/>
    </location>
</feature>
<feature type="region of interest" description="Disordered" evidence="1">
    <location>
        <begin position="128"/>
        <end position="154"/>
    </location>
</feature>
<reference evidence="3 4" key="1">
    <citation type="submission" date="2018-11" db="EMBL/GenBank/DDBJ databases">
        <title>Sequencing the genomes of 1000 actinobacteria strains.</title>
        <authorList>
            <person name="Klenk H.-P."/>
        </authorList>
    </citation>
    <scope>NUCLEOTIDE SEQUENCE [LARGE SCALE GENOMIC DNA]</scope>
    <source>
        <strain evidence="3 4">DSM 44254</strain>
    </source>
</reference>
<sequence length="154" mass="15977">MPSAVLEPSAAICANGVVIAGLFSAKRKDHGEVMDALAAEVTGLGGSVVGRFVQRRGISGHRKGGSSGGKANMDRPYSSRMLMTSGKVREIATCLAQTDAGAVVFANELTGRQRRALTRSLGCPVFSGRDLSVSTTPTGNRTGSRRPSRTGPSE</sequence>